<keyword evidence="2" id="KW-1185">Reference proteome</keyword>
<gene>
    <name evidence="1" type="ORF">CA85_42920</name>
</gene>
<proteinExistence type="predicted"/>
<organism evidence="1 2">
    <name type="scientific">Allorhodopirellula solitaria</name>
    <dbReference type="NCBI Taxonomy" id="2527987"/>
    <lineage>
        <taxon>Bacteria</taxon>
        <taxon>Pseudomonadati</taxon>
        <taxon>Planctomycetota</taxon>
        <taxon>Planctomycetia</taxon>
        <taxon>Pirellulales</taxon>
        <taxon>Pirellulaceae</taxon>
        <taxon>Allorhodopirellula</taxon>
    </lineage>
</organism>
<dbReference type="OrthoDB" id="5187175at2"/>
<evidence type="ECO:0008006" key="3">
    <source>
        <dbReference type="Google" id="ProtNLM"/>
    </source>
</evidence>
<reference evidence="1 2" key="1">
    <citation type="submission" date="2019-02" db="EMBL/GenBank/DDBJ databases">
        <title>Deep-cultivation of Planctomycetes and their phenomic and genomic characterization uncovers novel biology.</title>
        <authorList>
            <person name="Wiegand S."/>
            <person name="Jogler M."/>
            <person name="Boedeker C."/>
            <person name="Pinto D."/>
            <person name="Vollmers J."/>
            <person name="Rivas-Marin E."/>
            <person name="Kohn T."/>
            <person name="Peeters S.H."/>
            <person name="Heuer A."/>
            <person name="Rast P."/>
            <person name="Oberbeckmann S."/>
            <person name="Bunk B."/>
            <person name="Jeske O."/>
            <person name="Meyerdierks A."/>
            <person name="Storesund J.E."/>
            <person name="Kallscheuer N."/>
            <person name="Luecker S."/>
            <person name="Lage O.M."/>
            <person name="Pohl T."/>
            <person name="Merkel B.J."/>
            <person name="Hornburger P."/>
            <person name="Mueller R.-W."/>
            <person name="Bruemmer F."/>
            <person name="Labrenz M."/>
            <person name="Spormann A.M."/>
            <person name="Op Den Camp H."/>
            <person name="Overmann J."/>
            <person name="Amann R."/>
            <person name="Jetten M.S.M."/>
            <person name="Mascher T."/>
            <person name="Medema M.H."/>
            <person name="Devos D.P."/>
            <person name="Kaster A.-K."/>
            <person name="Ovreas L."/>
            <person name="Rohde M."/>
            <person name="Galperin M.Y."/>
            <person name="Jogler C."/>
        </authorList>
    </citation>
    <scope>NUCLEOTIDE SEQUENCE [LARGE SCALE GENOMIC DNA]</scope>
    <source>
        <strain evidence="1 2">CA85</strain>
    </source>
</reference>
<dbReference type="EMBL" id="SJPK01000014">
    <property type="protein sequence ID" value="TWT56291.1"/>
    <property type="molecule type" value="Genomic_DNA"/>
</dbReference>
<sequence>MASPFYCLRCGATLPGDLYVMHLEPRHPENANLTQQIDSFAVLASSYCTLIEQHDTYTTEEFITRTRAILPQLYHCALGLPDIETTDEDVARNISHDEWSVMFTSLQRKLGINDHYWEIYDPLELDHDQPVAASLSDDLADIWRDLKTGLPSWADCSDTIRKQIVWDWHFSFHHHWSDHAVDALRAINWIAEHYGVRDAEKDA</sequence>
<dbReference type="InterPro" id="IPR032025">
    <property type="entry name" value="DUF5063"/>
</dbReference>
<dbReference type="AlphaFoldDB" id="A0A5C5X209"/>
<evidence type="ECO:0000313" key="1">
    <source>
        <dbReference type="EMBL" id="TWT56291.1"/>
    </source>
</evidence>
<name>A0A5C5X209_9BACT</name>
<dbReference type="Pfam" id="PF16702">
    <property type="entry name" value="DUF5063"/>
    <property type="match status" value="1"/>
</dbReference>
<accession>A0A5C5X209</accession>
<dbReference type="InterPro" id="IPR038312">
    <property type="entry name" value="DUF5063_sf"/>
</dbReference>
<evidence type="ECO:0000313" key="2">
    <source>
        <dbReference type="Proteomes" id="UP000318053"/>
    </source>
</evidence>
<comment type="caution">
    <text evidence="1">The sequence shown here is derived from an EMBL/GenBank/DDBJ whole genome shotgun (WGS) entry which is preliminary data.</text>
</comment>
<dbReference type="Gene3D" id="1.20.120.1550">
    <property type="entry name" value="Protein of unknown function DUF5063"/>
    <property type="match status" value="1"/>
</dbReference>
<dbReference type="RefSeq" id="WP_146393147.1">
    <property type="nucleotide sequence ID" value="NZ_SJPK01000014.1"/>
</dbReference>
<protein>
    <recommendedName>
        <fullName evidence="3">DUF5063 domain-containing protein</fullName>
    </recommendedName>
</protein>
<dbReference type="Proteomes" id="UP000318053">
    <property type="component" value="Unassembled WGS sequence"/>
</dbReference>